<name>A0ACA9S3N6_9GLOM</name>
<reference evidence="1" key="1">
    <citation type="submission" date="2021-06" db="EMBL/GenBank/DDBJ databases">
        <authorList>
            <person name="Kallberg Y."/>
            <person name="Tangrot J."/>
            <person name="Rosling A."/>
        </authorList>
    </citation>
    <scope>NUCLEOTIDE SEQUENCE</scope>
    <source>
        <strain evidence="1">MA461A</strain>
    </source>
</reference>
<evidence type="ECO:0000313" key="1">
    <source>
        <dbReference type="EMBL" id="CAG8825048.1"/>
    </source>
</evidence>
<comment type="caution">
    <text evidence="1">The sequence shown here is derived from an EMBL/GenBank/DDBJ whole genome shotgun (WGS) entry which is preliminary data.</text>
</comment>
<keyword evidence="2" id="KW-1185">Reference proteome</keyword>
<organism evidence="1 2">
    <name type="scientific">Racocetra persica</name>
    <dbReference type="NCBI Taxonomy" id="160502"/>
    <lineage>
        <taxon>Eukaryota</taxon>
        <taxon>Fungi</taxon>
        <taxon>Fungi incertae sedis</taxon>
        <taxon>Mucoromycota</taxon>
        <taxon>Glomeromycotina</taxon>
        <taxon>Glomeromycetes</taxon>
        <taxon>Diversisporales</taxon>
        <taxon>Gigasporaceae</taxon>
        <taxon>Racocetra</taxon>
    </lineage>
</organism>
<evidence type="ECO:0000313" key="2">
    <source>
        <dbReference type="Proteomes" id="UP000789920"/>
    </source>
</evidence>
<gene>
    <name evidence="1" type="ORF">RPERSI_LOCUS26388</name>
</gene>
<dbReference type="EMBL" id="CAJVQC010089907">
    <property type="protein sequence ID" value="CAG8825048.1"/>
    <property type="molecule type" value="Genomic_DNA"/>
</dbReference>
<proteinExistence type="predicted"/>
<accession>A0ACA9S3N6</accession>
<sequence length="124" mass="14270">QLEVDDAKNIVSPNEEANQENMKESDENAEEHNTHRENSINKLFFRVFVNNLLSCAERIEKPYYSAGIYPDVCIEYECLNINRPTKDEHPCYSDCGSNSLNPKKSSIRIKNNKNKQNASKNLAF</sequence>
<dbReference type="Proteomes" id="UP000789920">
    <property type="component" value="Unassembled WGS sequence"/>
</dbReference>
<feature type="non-terminal residue" evidence="1">
    <location>
        <position position="124"/>
    </location>
</feature>
<feature type="non-terminal residue" evidence="1">
    <location>
        <position position="1"/>
    </location>
</feature>
<protein>
    <submittedName>
        <fullName evidence="1">16895_t:CDS:1</fullName>
    </submittedName>
</protein>